<dbReference type="EMBL" id="VWSJ01000009">
    <property type="protein sequence ID" value="MSN96321.1"/>
    <property type="molecule type" value="Genomic_DNA"/>
</dbReference>
<evidence type="ECO:0000256" key="1">
    <source>
        <dbReference type="ARBA" id="ARBA00022676"/>
    </source>
</evidence>
<evidence type="ECO:0000256" key="2">
    <source>
        <dbReference type="ARBA" id="ARBA00022679"/>
    </source>
</evidence>
<protein>
    <submittedName>
        <fullName evidence="4">Glycosyltransferase family 2 protein</fullName>
    </submittedName>
</protein>
<evidence type="ECO:0000313" key="5">
    <source>
        <dbReference type="Proteomes" id="UP000476338"/>
    </source>
</evidence>
<accession>A0A6L5WKQ3</accession>
<reference evidence="4 5" key="2">
    <citation type="submission" date="2020-03" db="EMBL/GenBank/DDBJ databases">
        <title>Campylobacter portucalensis sp. nov., a new species of Campylobacter isolated from the reproductive tract of bulls.</title>
        <authorList>
            <person name="Silva M.F."/>
            <person name="Pereira G."/>
            <person name="Carneiro C."/>
            <person name="Hemphill A."/>
            <person name="Mateus L."/>
            <person name="Lopes-Da-Costa L."/>
            <person name="Silva E."/>
        </authorList>
    </citation>
    <scope>NUCLEOTIDE SEQUENCE [LARGE SCALE GENOMIC DNA]</scope>
    <source>
        <strain evidence="4 5">FMV-PI01</strain>
    </source>
</reference>
<dbReference type="CDD" id="cd00761">
    <property type="entry name" value="Glyco_tranf_GTA_type"/>
    <property type="match status" value="1"/>
</dbReference>
<dbReference type="SUPFAM" id="SSF53448">
    <property type="entry name" value="Nucleotide-diphospho-sugar transferases"/>
    <property type="match status" value="1"/>
</dbReference>
<dbReference type="AlphaFoldDB" id="A0A6L5WKQ3"/>
<name>A0A6L5WKQ3_9BACT</name>
<dbReference type="InterPro" id="IPR001173">
    <property type="entry name" value="Glyco_trans_2-like"/>
</dbReference>
<dbReference type="Pfam" id="PF00535">
    <property type="entry name" value="Glycos_transf_2"/>
    <property type="match status" value="1"/>
</dbReference>
<feature type="domain" description="Glycosyltransferase 2-like" evidence="3">
    <location>
        <begin position="8"/>
        <end position="137"/>
    </location>
</feature>
<reference evidence="4 5" key="1">
    <citation type="submission" date="2019-09" db="EMBL/GenBank/DDBJ databases">
        <authorList>
            <person name="Silva M."/>
            <person name="Pereira G."/>
            <person name="Lopes-Da-Costa L."/>
            <person name="Silva E."/>
        </authorList>
    </citation>
    <scope>NUCLEOTIDE SEQUENCE [LARGE SCALE GENOMIC DNA]</scope>
    <source>
        <strain evidence="4 5">FMV-PI01</strain>
    </source>
</reference>
<dbReference type="RefSeq" id="WP_154570587.1">
    <property type="nucleotide sequence ID" value="NZ_VWSJ01000009.1"/>
</dbReference>
<keyword evidence="5" id="KW-1185">Reference proteome</keyword>
<gene>
    <name evidence="4" type="ORF">F1B92_03790</name>
</gene>
<dbReference type="InterPro" id="IPR029044">
    <property type="entry name" value="Nucleotide-diphossugar_trans"/>
</dbReference>
<dbReference type="PANTHER" id="PTHR22916:SF51">
    <property type="entry name" value="GLYCOSYLTRANSFERASE EPSH-RELATED"/>
    <property type="match status" value="1"/>
</dbReference>
<comment type="caution">
    <text evidence="4">The sequence shown here is derived from an EMBL/GenBank/DDBJ whole genome shotgun (WGS) entry which is preliminary data.</text>
</comment>
<dbReference type="PANTHER" id="PTHR22916">
    <property type="entry name" value="GLYCOSYLTRANSFERASE"/>
    <property type="match status" value="1"/>
</dbReference>
<evidence type="ECO:0000313" key="4">
    <source>
        <dbReference type="EMBL" id="MSN96321.1"/>
    </source>
</evidence>
<evidence type="ECO:0000259" key="3">
    <source>
        <dbReference type="Pfam" id="PF00535"/>
    </source>
</evidence>
<proteinExistence type="predicted"/>
<dbReference type="Gene3D" id="3.90.550.10">
    <property type="entry name" value="Spore Coat Polysaccharide Biosynthesis Protein SpsA, Chain A"/>
    <property type="match status" value="1"/>
</dbReference>
<organism evidence="4 5">
    <name type="scientific">Campylobacter portucalensis</name>
    <dbReference type="NCBI Taxonomy" id="2608384"/>
    <lineage>
        <taxon>Bacteria</taxon>
        <taxon>Pseudomonadati</taxon>
        <taxon>Campylobacterota</taxon>
        <taxon>Epsilonproteobacteria</taxon>
        <taxon>Campylobacterales</taxon>
        <taxon>Campylobacteraceae</taxon>
        <taxon>Campylobacter</taxon>
    </lineage>
</organism>
<keyword evidence="1" id="KW-0328">Glycosyltransferase</keyword>
<keyword evidence="2 4" id="KW-0808">Transferase</keyword>
<sequence>MQNSELISIIIPVYNVEKYLKKCLDSVINQTYENLEIILVDDGSSDQSPKICDEYAQKDSRIKVIHQKNYGQAHARNRALDIMQGDWVVFIDSDDFVSIYYVENLYNLAKKYGVDIAITSLLKVRFENLKLPSFKKIDTEEVFIHTRVEAIENMFYSYKYAHFSVAKIFNSKLFLNIKFPTGLIYEDTYLMSIIFNQVDNVAFCDKEDYFYLIRKDSTSNSINQNRLDVFEICNILEGGGYFNEQKILQSIYYFRLMMCCCAVTLLNDSNNKKLASFIQKEFNNYINKINNKNDKINKINKIRLLIFKYFGVKIYFYADKIARKIVYSGYN</sequence>
<dbReference type="Proteomes" id="UP000476338">
    <property type="component" value="Unassembled WGS sequence"/>
</dbReference>
<dbReference type="GO" id="GO:0016758">
    <property type="term" value="F:hexosyltransferase activity"/>
    <property type="evidence" value="ECO:0007669"/>
    <property type="project" value="UniProtKB-ARBA"/>
</dbReference>